<dbReference type="EMBL" id="BJWL01000139">
    <property type="protein sequence ID" value="GFS31228.1"/>
    <property type="molecule type" value="Genomic_DNA"/>
</dbReference>
<protein>
    <submittedName>
        <fullName evidence="1">Uncharacterized protein</fullName>
    </submittedName>
</protein>
<accession>A0A7J0DAW0</accession>
<reference evidence="2" key="1">
    <citation type="submission" date="2019-07" db="EMBL/GenBank/DDBJ databases">
        <title>De Novo Assembly of kiwifruit Actinidia rufa.</title>
        <authorList>
            <person name="Sugita-Konishi S."/>
            <person name="Sato K."/>
            <person name="Mori E."/>
            <person name="Abe Y."/>
            <person name="Kisaki G."/>
            <person name="Hamano K."/>
            <person name="Suezawa K."/>
            <person name="Otani M."/>
            <person name="Fukuda T."/>
            <person name="Manabe T."/>
            <person name="Gomi K."/>
            <person name="Tabuchi M."/>
            <person name="Akimitsu K."/>
            <person name="Kataoka I."/>
        </authorList>
    </citation>
    <scope>NUCLEOTIDE SEQUENCE [LARGE SCALE GENOMIC DNA]</scope>
    <source>
        <strain evidence="2">cv. Fuchu</strain>
    </source>
</reference>
<name>A0A7J0DAW0_9ERIC</name>
<keyword evidence="2" id="KW-1185">Reference proteome</keyword>
<sequence>MLLPNHNNGGPQSTELDLLLPSHGDTFDTGESQCLSVEIDNTCSTLYVNALDSVRQCAFEPRSWPLRVLLQRPVPDRNNSYRFIGFAIKPRVFTVYADFVS</sequence>
<organism evidence="1 2">
    <name type="scientific">Actinidia rufa</name>
    <dbReference type="NCBI Taxonomy" id="165716"/>
    <lineage>
        <taxon>Eukaryota</taxon>
        <taxon>Viridiplantae</taxon>
        <taxon>Streptophyta</taxon>
        <taxon>Embryophyta</taxon>
        <taxon>Tracheophyta</taxon>
        <taxon>Spermatophyta</taxon>
        <taxon>Magnoliopsida</taxon>
        <taxon>eudicotyledons</taxon>
        <taxon>Gunneridae</taxon>
        <taxon>Pentapetalae</taxon>
        <taxon>asterids</taxon>
        <taxon>Ericales</taxon>
        <taxon>Actinidiaceae</taxon>
        <taxon>Actinidia</taxon>
    </lineage>
</organism>
<comment type="caution">
    <text evidence="1">The sequence shown here is derived from an EMBL/GenBank/DDBJ whole genome shotgun (WGS) entry which is preliminary data.</text>
</comment>
<evidence type="ECO:0000313" key="2">
    <source>
        <dbReference type="Proteomes" id="UP000585474"/>
    </source>
</evidence>
<gene>
    <name evidence="1" type="ORF">Acr_00g0016310</name>
</gene>
<evidence type="ECO:0000313" key="1">
    <source>
        <dbReference type="EMBL" id="GFS31228.1"/>
    </source>
</evidence>
<dbReference type="Proteomes" id="UP000585474">
    <property type="component" value="Unassembled WGS sequence"/>
</dbReference>
<dbReference type="AlphaFoldDB" id="A0A7J0DAW0"/>
<proteinExistence type="predicted"/>